<dbReference type="Gene3D" id="3.40.50.1820">
    <property type="entry name" value="alpha/beta hydrolase"/>
    <property type="match status" value="1"/>
</dbReference>
<keyword evidence="2 4" id="KW-0378">Hydrolase</keyword>
<evidence type="ECO:0000259" key="3">
    <source>
        <dbReference type="Pfam" id="PF00561"/>
    </source>
</evidence>
<dbReference type="PANTHER" id="PTHR43798">
    <property type="entry name" value="MONOACYLGLYCEROL LIPASE"/>
    <property type="match status" value="1"/>
</dbReference>
<protein>
    <submittedName>
        <fullName evidence="4">Alpha/beta hydrolase</fullName>
    </submittedName>
</protein>
<dbReference type="GO" id="GO:0016787">
    <property type="term" value="F:hydrolase activity"/>
    <property type="evidence" value="ECO:0007669"/>
    <property type="project" value="UniProtKB-KW"/>
</dbReference>
<comment type="similarity">
    <text evidence="1">Belongs to the peptidase S33 family.</text>
</comment>
<dbReference type="Pfam" id="PF00561">
    <property type="entry name" value="Abhydrolase_1"/>
    <property type="match status" value="1"/>
</dbReference>
<dbReference type="InterPro" id="IPR002410">
    <property type="entry name" value="Peptidase_S33"/>
</dbReference>
<dbReference type="PRINTS" id="PR00111">
    <property type="entry name" value="ABHYDROLASE"/>
</dbReference>
<organism evidence="4 5">
    <name type="scientific">Arenibacterium halophilum</name>
    <dbReference type="NCBI Taxonomy" id="2583821"/>
    <lineage>
        <taxon>Bacteria</taxon>
        <taxon>Pseudomonadati</taxon>
        <taxon>Pseudomonadota</taxon>
        <taxon>Alphaproteobacteria</taxon>
        <taxon>Rhodobacterales</taxon>
        <taxon>Paracoccaceae</taxon>
        <taxon>Arenibacterium</taxon>
    </lineage>
</organism>
<evidence type="ECO:0000313" key="4">
    <source>
        <dbReference type="EMBL" id="TMV13764.1"/>
    </source>
</evidence>
<proteinExistence type="inferred from homology"/>
<evidence type="ECO:0000256" key="2">
    <source>
        <dbReference type="ARBA" id="ARBA00022801"/>
    </source>
</evidence>
<feature type="domain" description="AB hydrolase-1" evidence="3">
    <location>
        <begin position="29"/>
        <end position="265"/>
    </location>
</feature>
<keyword evidence="5" id="KW-1185">Reference proteome</keyword>
<dbReference type="InterPro" id="IPR050266">
    <property type="entry name" value="AB_hydrolase_sf"/>
</dbReference>
<dbReference type="InterPro" id="IPR000073">
    <property type="entry name" value="AB_hydrolase_1"/>
</dbReference>
<dbReference type="PRINTS" id="PR00793">
    <property type="entry name" value="PROAMNOPTASE"/>
</dbReference>
<dbReference type="Proteomes" id="UP001191082">
    <property type="component" value="Unassembled WGS sequence"/>
</dbReference>
<evidence type="ECO:0000256" key="1">
    <source>
        <dbReference type="ARBA" id="ARBA00010088"/>
    </source>
</evidence>
<dbReference type="EMBL" id="VCPC01000002">
    <property type="protein sequence ID" value="TMV13764.1"/>
    <property type="molecule type" value="Genomic_DNA"/>
</dbReference>
<name>A0ABY2XCT7_9RHOB</name>
<evidence type="ECO:0000313" key="5">
    <source>
        <dbReference type="Proteomes" id="UP001191082"/>
    </source>
</evidence>
<dbReference type="InterPro" id="IPR029058">
    <property type="entry name" value="AB_hydrolase_fold"/>
</dbReference>
<reference evidence="4 5" key="1">
    <citation type="submission" date="2019-05" db="EMBL/GenBank/DDBJ databases">
        <title>Marivita sp. nov. isolated from sea sediment.</title>
        <authorList>
            <person name="Kim W."/>
        </authorList>
    </citation>
    <scope>NUCLEOTIDE SEQUENCE [LARGE SCALE GENOMIC DNA]</scope>
    <source>
        <strain evidence="4 5">CAU 1492</strain>
    </source>
</reference>
<dbReference type="PANTHER" id="PTHR43798:SF33">
    <property type="entry name" value="HYDROLASE, PUTATIVE (AFU_ORTHOLOGUE AFUA_2G14860)-RELATED"/>
    <property type="match status" value="1"/>
</dbReference>
<comment type="caution">
    <text evidence="4">The sequence shown here is derived from an EMBL/GenBank/DDBJ whole genome shotgun (WGS) entry which is preliminary data.</text>
</comment>
<accession>A0ABY2XCT7</accession>
<sequence length="286" mass="30581">MQSHPPEGQLLDVNGVQVHAVITGQGPDVVLIHGASGNTRDMTFRLAPALADRYRVIVFDRPGLGYTDRINTTGASLTEQADLLVAAARQLGADRPIVMGQSYGGGVALAWALNHPEMLSALVPVSAVSNPWDTPLDTYYSVLSSWWGKRFVTPLITAFVPKAVVNNAVDEVFAPQSAPDGYNAHLGAGLTLRRISMRANADQRANLKSEIVAQYQRYGDISVPTEIVHGTADTTVGLSLHSEKLVRQIPGAVLTRLEGIGHMPHQVASEDIVAAIDRAAARAGLR</sequence>
<dbReference type="SUPFAM" id="SSF53474">
    <property type="entry name" value="alpha/beta-Hydrolases"/>
    <property type="match status" value="1"/>
</dbReference>
<gene>
    <name evidence="4" type="ORF">FGK64_12245</name>
</gene>